<dbReference type="RefSeq" id="WP_068865793.1">
    <property type="nucleotide sequence ID" value="NZ_LZYB01000009.1"/>
</dbReference>
<feature type="signal peptide" evidence="1">
    <location>
        <begin position="1"/>
        <end position="22"/>
    </location>
</feature>
<reference evidence="2 3" key="1">
    <citation type="submission" date="2016-06" db="EMBL/GenBank/DDBJ databases">
        <title>Genome sequence of Porphyrobacter dokdonensis DSW-74.</title>
        <authorList>
            <person name="Kim J.F."/>
            <person name="Song J.Y."/>
        </authorList>
    </citation>
    <scope>NUCLEOTIDE SEQUENCE [LARGE SCALE GENOMIC DNA]</scope>
    <source>
        <strain evidence="2 3">DSW-74</strain>
    </source>
</reference>
<dbReference type="Proteomes" id="UP000092484">
    <property type="component" value="Unassembled WGS sequence"/>
</dbReference>
<dbReference type="STRING" id="1300349.I603_2769"/>
<comment type="caution">
    <text evidence="2">The sequence shown here is derived from an EMBL/GenBank/DDBJ whole genome shotgun (WGS) entry which is preliminary data.</text>
</comment>
<protein>
    <recommendedName>
        <fullName evidence="4">DUF4136 domain-containing protein</fullName>
    </recommendedName>
</protein>
<dbReference type="PATRIC" id="fig|1300349.4.peg.2757"/>
<sequence length="210" mass="21204">MRPVRLLAPATLVAALALSGCATSPYTGPVEVTRFVAPDPAGLGQGTIALSFPDELGNAAARAAFTSAVTKELTRLGYTVVPEGVPASQTAAIRTSRSGIAAATDNRRGPVNVGVGGQTGSFGSGLGMGVGINLGGGRESPSVMTDLAVRISRDDGTTLWEGRSQIATGVKSPYSQITTSAQTLAAGLFRDFPGGNGETVTISVKKLQGN</sequence>
<dbReference type="EMBL" id="LZYB01000009">
    <property type="protein sequence ID" value="OBV09873.1"/>
    <property type="molecule type" value="Genomic_DNA"/>
</dbReference>
<feature type="chain" id="PRO_5008354959" description="DUF4136 domain-containing protein" evidence="1">
    <location>
        <begin position="23"/>
        <end position="210"/>
    </location>
</feature>
<dbReference type="PROSITE" id="PS51257">
    <property type="entry name" value="PROKAR_LIPOPROTEIN"/>
    <property type="match status" value="1"/>
</dbReference>
<evidence type="ECO:0000313" key="2">
    <source>
        <dbReference type="EMBL" id="OBV09873.1"/>
    </source>
</evidence>
<keyword evidence="1" id="KW-0732">Signal</keyword>
<accession>A0A1A7BBF3</accession>
<evidence type="ECO:0000256" key="1">
    <source>
        <dbReference type="SAM" id="SignalP"/>
    </source>
</evidence>
<keyword evidence="3" id="KW-1185">Reference proteome</keyword>
<dbReference type="AlphaFoldDB" id="A0A1A7BBF3"/>
<gene>
    <name evidence="2" type="ORF">I603_2769</name>
</gene>
<proteinExistence type="predicted"/>
<evidence type="ECO:0000313" key="3">
    <source>
        <dbReference type="Proteomes" id="UP000092484"/>
    </source>
</evidence>
<organism evidence="2 3">
    <name type="scientific">Erythrobacter dokdonensis DSW-74</name>
    <dbReference type="NCBI Taxonomy" id="1300349"/>
    <lineage>
        <taxon>Bacteria</taxon>
        <taxon>Pseudomonadati</taxon>
        <taxon>Pseudomonadota</taxon>
        <taxon>Alphaproteobacteria</taxon>
        <taxon>Sphingomonadales</taxon>
        <taxon>Erythrobacteraceae</taxon>
        <taxon>Erythrobacter/Porphyrobacter group</taxon>
        <taxon>Erythrobacter</taxon>
    </lineage>
</organism>
<name>A0A1A7BBF3_9SPHN</name>
<evidence type="ECO:0008006" key="4">
    <source>
        <dbReference type="Google" id="ProtNLM"/>
    </source>
</evidence>